<gene>
    <name evidence="3" type="ORF">RclHR1_01120003</name>
</gene>
<dbReference type="SUPFAM" id="SSF54695">
    <property type="entry name" value="POZ domain"/>
    <property type="match status" value="2"/>
</dbReference>
<dbReference type="InterPro" id="IPR011333">
    <property type="entry name" value="SKP1/BTB/POZ_sf"/>
</dbReference>
<comment type="caution">
    <text evidence="3">The sequence shown here is derived from an EMBL/GenBank/DDBJ whole genome shotgun (WGS) entry which is preliminary data.</text>
</comment>
<dbReference type="Gene3D" id="3.30.710.10">
    <property type="entry name" value="Potassium Channel Kv1.1, Chain A"/>
    <property type="match status" value="2"/>
</dbReference>
<dbReference type="Pfam" id="PF00651">
    <property type="entry name" value="BTB"/>
    <property type="match status" value="2"/>
</dbReference>
<dbReference type="AlphaFoldDB" id="A0A2Z6Q561"/>
<organism evidence="3 4">
    <name type="scientific">Rhizophagus clarus</name>
    <dbReference type="NCBI Taxonomy" id="94130"/>
    <lineage>
        <taxon>Eukaryota</taxon>
        <taxon>Fungi</taxon>
        <taxon>Fungi incertae sedis</taxon>
        <taxon>Mucoromycota</taxon>
        <taxon>Glomeromycotina</taxon>
        <taxon>Glomeromycetes</taxon>
        <taxon>Glomerales</taxon>
        <taxon>Glomeraceae</taxon>
        <taxon>Rhizophagus</taxon>
    </lineage>
</organism>
<proteinExistence type="predicted"/>
<name>A0A2Z6Q561_9GLOM</name>
<dbReference type="Gene3D" id="1.25.40.420">
    <property type="match status" value="1"/>
</dbReference>
<dbReference type="InterPro" id="IPR052407">
    <property type="entry name" value="BTB_POZ_domain_cont_9"/>
</dbReference>
<accession>A0A2Z6Q561</accession>
<evidence type="ECO:0000313" key="4">
    <source>
        <dbReference type="Proteomes" id="UP000247702"/>
    </source>
</evidence>
<keyword evidence="4" id="KW-1185">Reference proteome</keyword>
<dbReference type="SMART" id="SM00225">
    <property type="entry name" value="BTB"/>
    <property type="match status" value="2"/>
</dbReference>
<dbReference type="InterPro" id="IPR006571">
    <property type="entry name" value="TLDc_dom"/>
</dbReference>
<evidence type="ECO:0000313" key="3">
    <source>
        <dbReference type="EMBL" id="GBB84615.1"/>
    </source>
</evidence>
<dbReference type="EMBL" id="BEXD01000136">
    <property type="protein sequence ID" value="GBB84615.1"/>
    <property type="molecule type" value="Genomic_DNA"/>
</dbReference>
<dbReference type="InterPro" id="IPR000210">
    <property type="entry name" value="BTB/POZ_dom"/>
</dbReference>
<dbReference type="Pfam" id="PF07707">
    <property type="entry name" value="BACK"/>
    <property type="match status" value="2"/>
</dbReference>
<dbReference type="SMART" id="SM00875">
    <property type="entry name" value="BACK"/>
    <property type="match status" value="2"/>
</dbReference>
<sequence>MLLNGPSATGLYDHISFGIPTFDITLEMTLIFHSELSKYLSQILNDADDFNVIIRVGENNNTREFRAHSVILRARSPYFKAAFSAKCILKEDNMIIFNKPNIAPIVFEMVLKYIYTGELDLTKYQGKNILELLIASDELLLEELFNNVQEYLFEKQTTWFQENFVLVLHTVFKIANCKKLQEYCFEFICEDPEPFITSEVFSSLDKDILFDLFKRDDFRINEIVAWNGLIKWGIEQTPSLGSENNDRTKWNDEDYELLKQTLNQFIPLIRFVEISSNDFYDRVRPYKEIIPDNVYDEIEKYYFKSTTPKTTNLTPRIGKSYVDSKIIRSKPVTIITNWIDNKEADVIRDKNDLVYKFDLIYRGSRDGINNNSFNNKCNIQESVLVLIRCRVITNSNAIYNNYFGNCGFDFGGGDLNMQNDNLYIKNCNYQHINCNGTYTIEEIEAFKQSSLSGSTLFAIYAIYSIFIKMTLIFHSNLLRDISSMLSDADDFNVTVQVGENDNTKEFKAHSIILRARCPYFRSALSSEWITKKNDMIIFSKPNIKPTVFEMVLKYIYMGELDLTKYQVENILELLVASDELLLEELFNRVQDYLIEEQTIWLEENFYLVHHSIFKLSCCEKLQNHCLESICMNPQPFFTSNDYHLLDENILYGLFKRDDLNVKEIDIFDFLIKWGVKQAPGLGNENSDKNRWSNSNYESLKETLNQLIPLVRFIEISATDYFVKVRPYKEIIPNEIYNEVKEYFIKGTIPKSVTLSRIKKSYIESKIIRSKLISIIINWIEDKDPKEDRKKNDGIYKFELIYRGSRDKISNASFKSKCNSEKQILVLIKCQNTRKILGGYTTVGFYQNVRRRLANNYVSNNINNKNISSSNNFIFSFEDNNDTQMMRLSRVTTSSYAIYNNNFGDYGFNFGNDALSMKERILWLKNKNGYYKNDVSKNSNYFYIIEDIEAFSVEKY</sequence>
<protein>
    <recommendedName>
        <fullName evidence="5">BTB domain-containing protein</fullName>
    </recommendedName>
</protein>
<dbReference type="InterPro" id="IPR011705">
    <property type="entry name" value="BACK"/>
</dbReference>
<feature type="domain" description="TLDc" evidence="2">
    <location>
        <begin position="765"/>
        <end position="953"/>
    </location>
</feature>
<dbReference type="PANTHER" id="PTHR46306">
    <property type="entry name" value="BTB/POZ DOMAIN-CONTAINING PROTEIN 9"/>
    <property type="match status" value="1"/>
</dbReference>
<reference evidence="3 4" key="1">
    <citation type="submission" date="2017-11" db="EMBL/GenBank/DDBJ databases">
        <title>The genome of Rhizophagus clarus HR1 reveals common genetic basis of auxotrophy among arbuscular mycorrhizal fungi.</title>
        <authorList>
            <person name="Kobayashi Y."/>
        </authorList>
    </citation>
    <scope>NUCLEOTIDE SEQUENCE [LARGE SCALE GENOMIC DNA]</scope>
    <source>
        <strain evidence="3 4">HR1</strain>
    </source>
</reference>
<feature type="domain" description="BTB" evidence="1">
    <location>
        <begin position="491"/>
        <end position="564"/>
    </location>
</feature>
<feature type="domain" description="BTB" evidence="1">
    <location>
        <begin position="50"/>
        <end position="123"/>
    </location>
</feature>
<dbReference type="PROSITE" id="PS50097">
    <property type="entry name" value="BTB"/>
    <property type="match status" value="2"/>
</dbReference>
<dbReference type="PANTHER" id="PTHR46306:SF1">
    <property type="entry name" value="BTB_POZ DOMAIN-CONTAINING PROTEIN 9"/>
    <property type="match status" value="1"/>
</dbReference>
<dbReference type="GO" id="GO:0005737">
    <property type="term" value="C:cytoplasm"/>
    <property type="evidence" value="ECO:0007669"/>
    <property type="project" value="TreeGrafter"/>
</dbReference>
<dbReference type="CDD" id="cd18186">
    <property type="entry name" value="BTB_POZ_ZBTB_KLHL-like"/>
    <property type="match status" value="2"/>
</dbReference>
<dbReference type="PROSITE" id="PS51886">
    <property type="entry name" value="TLDC"/>
    <property type="match status" value="1"/>
</dbReference>
<evidence type="ECO:0000259" key="2">
    <source>
        <dbReference type="PROSITE" id="PS51886"/>
    </source>
</evidence>
<evidence type="ECO:0008006" key="5">
    <source>
        <dbReference type="Google" id="ProtNLM"/>
    </source>
</evidence>
<evidence type="ECO:0000259" key="1">
    <source>
        <dbReference type="PROSITE" id="PS50097"/>
    </source>
</evidence>
<dbReference type="Proteomes" id="UP000247702">
    <property type="component" value="Unassembled WGS sequence"/>
</dbReference>